<feature type="transmembrane region" description="Helical" evidence="2">
    <location>
        <begin position="96"/>
        <end position="114"/>
    </location>
</feature>
<feature type="transmembrane region" description="Helical" evidence="2">
    <location>
        <begin position="311"/>
        <end position="329"/>
    </location>
</feature>
<keyword evidence="2" id="KW-1133">Transmembrane helix</keyword>
<dbReference type="Proteomes" id="UP000515511">
    <property type="component" value="Chromosome"/>
</dbReference>
<feature type="region of interest" description="Disordered" evidence="1">
    <location>
        <begin position="1"/>
        <end position="26"/>
    </location>
</feature>
<dbReference type="PANTHER" id="PTHR37312">
    <property type="entry name" value="MEMBRANE-BOUND ACYLTRANSFERASE YKRP-RELATED"/>
    <property type="match status" value="1"/>
</dbReference>
<keyword evidence="2" id="KW-0812">Transmembrane</keyword>
<accession>A0A7G6YD52</accession>
<feature type="transmembrane region" description="Helical" evidence="2">
    <location>
        <begin position="35"/>
        <end position="54"/>
    </location>
</feature>
<name>A0A7G6YD52_9MICO</name>
<gene>
    <name evidence="4" type="ORF">F1C12_15715</name>
</gene>
<dbReference type="PANTHER" id="PTHR37312:SF1">
    <property type="entry name" value="MEMBRANE-BOUND ACYLTRANSFERASE YKRP-RELATED"/>
    <property type="match status" value="1"/>
</dbReference>
<evidence type="ECO:0000259" key="3">
    <source>
        <dbReference type="Pfam" id="PF01757"/>
    </source>
</evidence>
<proteinExistence type="predicted"/>
<feature type="compositionally biased region" description="Basic and acidic residues" evidence="1">
    <location>
        <begin position="1"/>
        <end position="13"/>
    </location>
</feature>
<protein>
    <submittedName>
        <fullName evidence="4">Acyltransferase family protein</fullName>
    </submittedName>
</protein>
<feature type="transmembrane region" description="Helical" evidence="2">
    <location>
        <begin position="249"/>
        <end position="268"/>
    </location>
</feature>
<dbReference type="Pfam" id="PF01757">
    <property type="entry name" value="Acyl_transf_3"/>
    <property type="match status" value="1"/>
</dbReference>
<keyword evidence="4" id="KW-0808">Transferase</keyword>
<feature type="transmembrane region" description="Helical" evidence="2">
    <location>
        <begin position="134"/>
        <end position="155"/>
    </location>
</feature>
<dbReference type="InterPro" id="IPR052734">
    <property type="entry name" value="Nod_factor_acetyltransferase"/>
</dbReference>
<evidence type="ECO:0000256" key="1">
    <source>
        <dbReference type="SAM" id="MobiDB-lite"/>
    </source>
</evidence>
<evidence type="ECO:0000313" key="4">
    <source>
        <dbReference type="EMBL" id="QNE36417.1"/>
    </source>
</evidence>
<feature type="transmembrane region" description="Helical" evidence="2">
    <location>
        <begin position="60"/>
        <end position="76"/>
    </location>
</feature>
<dbReference type="EMBL" id="CP043641">
    <property type="protein sequence ID" value="QNE36417.1"/>
    <property type="molecule type" value="Genomic_DNA"/>
</dbReference>
<feature type="transmembrane region" description="Helical" evidence="2">
    <location>
        <begin position="188"/>
        <end position="204"/>
    </location>
</feature>
<dbReference type="KEGG" id="lse:F1C12_15715"/>
<keyword evidence="2" id="KW-0472">Membrane</keyword>
<dbReference type="AlphaFoldDB" id="A0A7G6YD52"/>
<feature type="transmembrane region" description="Helical" evidence="2">
    <location>
        <begin position="162"/>
        <end position="182"/>
    </location>
</feature>
<organism evidence="4 5">
    <name type="scientific">Leifsonia shinshuensis</name>
    <dbReference type="NCBI Taxonomy" id="150026"/>
    <lineage>
        <taxon>Bacteria</taxon>
        <taxon>Bacillati</taxon>
        <taxon>Actinomycetota</taxon>
        <taxon>Actinomycetes</taxon>
        <taxon>Micrococcales</taxon>
        <taxon>Microbacteriaceae</taxon>
        <taxon>Leifsonia</taxon>
    </lineage>
</organism>
<feature type="transmembrane region" description="Helical" evidence="2">
    <location>
        <begin position="216"/>
        <end position="237"/>
    </location>
</feature>
<dbReference type="GO" id="GO:0016747">
    <property type="term" value="F:acyltransferase activity, transferring groups other than amino-acyl groups"/>
    <property type="evidence" value="ECO:0007669"/>
    <property type="project" value="InterPro"/>
</dbReference>
<sequence length="345" mass="37020">MMARVTDTERVVTRPDPSGASTVGARKPRSGAIDVVRVLGIVAVVAGHTLPFPIVRTLLYSWHVPLFFVLAGYFWSPSRSLTQELTTRTRTLLRPMVTWSVLIGVVFVVVDLQFESSTWQRLAGPLTDGENSAMPFTTFWFVTALFFSAVFLRLLWRLPRMVVWAVAGVGLVLSFTVGPLLAATPLSVGSAVPCVAFLALGIVAKRLRPRVTRPGLLGGGLLAVSAALVLSGVALPLDIKQGDYGTPVLSALVAVAISFGLVLTAEWLCERLPESVGRIATVLACGGFAVVLAHPVILWAMTRFGPPVPDWMLFALCLLIPWAVALGALRTRASAWLTGSEPLRA</sequence>
<evidence type="ECO:0000256" key="2">
    <source>
        <dbReference type="SAM" id="Phobius"/>
    </source>
</evidence>
<feature type="transmembrane region" description="Helical" evidence="2">
    <location>
        <begin position="280"/>
        <end position="299"/>
    </location>
</feature>
<dbReference type="InterPro" id="IPR002656">
    <property type="entry name" value="Acyl_transf_3_dom"/>
</dbReference>
<feature type="domain" description="Acyltransferase 3" evidence="3">
    <location>
        <begin position="32"/>
        <end position="326"/>
    </location>
</feature>
<reference evidence="5" key="1">
    <citation type="submission" date="2019-09" db="EMBL/GenBank/DDBJ databases">
        <title>Antimicrobial potential of Antarctic Bacteria.</title>
        <authorList>
            <person name="Benaud N."/>
            <person name="Edwards R.J."/>
            <person name="Ferrari B.C."/>
        </authorList>
    </citation>
    <scope>NUCLEOTIDE SEQUENCE [LARGE SCALE GENOMIC DNA]</scope>
    <source>
        <strain evidence="5">INR9</strain>
    </source>
</reference>
<keyword evidence="4" id="KW-0012">Acyltransferase</keyword>
<evidence type="ECO:0000313" key="5">
    <source>
        <dbReference type="Proteomes" id="UP000515511"/>
    </source>
</evidence>